<organism evidence="1 2">
    <name type="scientific">Kitasatospora atroaurantiaca</name>
    <dbReference type="NCBI Taxonomy" id="285545"/>
    <lineage>
        <taxon>Bacteria</taxon>
        <taxon>Bacillati</taxon>
        <taxon>Actinomycetota</taxon>
        <taxon>Actinomycetes</taxon>
        <taxon>Kitasatosporales</taxon>
        <taxon>Streptomycetaceae</taxon>
        <taxon>Kitasatospora</taxon>
    </lineage>
</organism>
<protein>
    <submittedName>
        <fullName evidence="1">Uncharacterized protein</fullName>
    </submittedName>
</protein>
<evidence type="ECO:0000313" key="2">
    <source>
        <dbReference type="Proteomes" id="UP000318416"/>
    </source>
</evidence>
<dbReference type="EMBL" id="VIVR01000001">
    <property type="protein sequence ID" value="TWE21867.1"/>
    <property type="molecule type" value="Genomic_DNA"/>
</dbReference>
<dbReference type="Proteomes" id="UP000318416">
    <property type="component" value="Unassembled WGS sequence"/>
</dbReference>
<reference evidence="1 2" key="1">
    <citation type="submission" date="2019-06" db="EMBL/GenBank/DDBJ databases">
        <title>Sequencing the genomes of 1000 actinobacteria strains.</title>
        <authorList>
            <person name="Klenk H.-P."/>
        </authorList>
    </citation>
    <scope>NUCLEOTIDE SEQUENCE [LARGE SCALE GENOMIC DNA]</scope>
    <source>
        <strain evidence="1 2">DSM 41649</strain>
    </source>
</reference>
<gene>
    <name evidence="1" type="ORF">FB465_7105</name>
</gene>
<proteinExistence type="predicted"/>
<accession>A0A561F1X6</accession>
<dbReference type="RefSeq" id="WP_145796978.1">
    <property type="nucleotide sequence ID" value="NZ_BAAABR010000057.1"/>
</dbReference>
<dbReference type="AlphaFoldDB" id="A0A561F1X6"/>
<comment type="caution">
    <text evidence="1">The sequence shown here is derived from an EMBL/GenBank/DDBJ whole genome shotgun (WGS) entry which is preliminary data.</text>
</comment>
<sequence length="110" mass="11937">MGRRGRSARIGPRRVPRLWRERQRARAAAEVGHPVTPSPPEANAVLLTLPGTGATLLTALAPDALTLRRLLYPRGDLSTTGVARGVGDERRPPLLVQRDPLEWAVAEHVG</sequence>
<keyword evidence="2" id="KW-1185">Reference proteome</keyword>
<evidence type="ECO:0000313" key="1">
    <source>
        <dbReference type="EMBL" id="TWE21867.1"/>
    </source>
</evidence>
<name>A0A561F1X6_9ACTN</name>